<evidence type="ECO:0000313" key="3">
    <source>
        <dbReference type="Proteomes" id="UP000002215"/>
    </source>
</evidence>
<dbReference type="EMBL" id="CP001699">
    <property type="protein sequence ID" value="ACU60727.1"/>
    <property type="molecule type" value="Genomic_DNA"/>
</dbReference>
<reference evidence="3" key="1">
    <citation type="submission" date="2009-08" db="EMBL/GenBank/DDBJ databases">
        <title>The complete genome of Chitinophaga pinensis DSM 2588.</title>
        <authorList>
            <consortium name="US DOE Joint Genome Institute (JGI-PGF)"/>
            <person name="Lucas S."/>
            <person name="Copeland A."/>
            <person name="Lapidus A."/>
            <person name="Glavina del Rio T."/>
            <person name="Dalin E."/>
            <person name="Tice H."/>
            <person name="Bruce D."/>
            <person name="Goodwin L."/>
            <person name="Pitluck S."/>
            <person name="Kyrpides N."/>
            <person name="Mavromatis K."/>
            <person name="Ivanova N."/>
            <person name="Mikhailova N."/>
            <person name="Sims D."/>
            <person name="Meinche L."/>
            <person name="Brettin T."/>
            <person name="Detter J.C."/>
            <person name="Han C."/>
            <person name="Larimer F."/>
            <person name="Land M."/>
            <person name="Hauser L."/>
            <person name="Markowitz V."/>
            <person name="Cheng J.-F."/>
            <person name="Hugenholtz P."/>
            <person name="Woyke T."/>
            <person name="Wu D."/>
            <person name="Spring S."/>
            <person name="Klenk H.-P."/>
            <person name="Eisen J.A."/>
        </authorList>
    </citation>
    <scope>NUCLEOTIDE SEQUENCE [LARGE SCALE GENOMIC DNA]</scope>
    <source>
        <strain evidence="3">ATCC 43595 / DSM 2588 / LMG 13176 / NBRC 15968 / NCIMB 11800 / UQM 2034</strain>
    </source>
</reference>
<accession>A0A979GPQ5</accession>
<gene>
    <name evidence="2" type="ordered locus">Cpin_3260</name>
</gene>
<reference evidence="2 3" key="2">
    <citation type="journal article" date="2010" name="Stand. Genomic Sci.">
        <title>Complete genome sequence of Chitinophaga pinensis type strain (UQM 2034).</title>
        <authorList>
            <person name="Glavina Del Rio T."/>
            <person name="Abt B."/>
            <person name="Spring S."/>
            <person name="Lapidus A."/>
            <person name="Nolan M."/>
            <person name="Tice H."/>
            <person name="Copeland A."/>
            <person name="Cheng J.F."/>
            <person name="Chen F."/>
            <person name="Bruce D."/>
            <person name="Goodwin L."/>
            <person name="Pitluck S."/>
            <person name="Ivanova N."/>
            <person name="Mavromatis K."/>
            <person name="Mikhailova N."/>
            <person name="Pati A."/>
            <person name="Chen A."/>
            <person name="Palaniappan K."/>
            <person name="Land M."/>
            <person name="Hauser L."/>
            <person name="Chang Y.J."/>
            <person name="Jeffries C.D."/>
            <person name="Chain P."/>
            <person name="Saunders E."/>
            <person name="Detter J.C."/>
            <person name="Brettin T."/>
            <person name="Rohde M."/>
            <person name="Goker M."/>
            <person name="Bristow J."/>
            <person name="Eisen J.A."/>
            <person name="Markowitz V."/>
            <person name="Hugenholtz P."/>
            <person name="Kyrpides N.C."/>
            <person name="Klenk H.P."/>
            <person name="Lucas S."/>
        </authorList>
    </citation>
    <scope>NUCLEOTIDE SEQUENCE [LARGE SCALE GENOMIC DNA]</scope>
    <source>
        <strain evidence="3">ATCC 43595 / DSM 2588 / LMG 13176 / NBRC 15968 / NCIMB 11800 / UQM 2034</strain>
    </source>
</reference>
<dbReference type="RefSeq" id="WP_012790903.1">
    <property type="nucleotide sequence ID" value="NC_013132.1"/>
</dbReference>
<evidence type="ECO:0000259" key="1">
    <source>
        <dbReference type="Pfam" id="PF05076"/>
    </source>
</evidence>
<dbReference type="KEGG" id="cpi:Cpin_3260"/>
<dbReference type="InterPro" id="IPR020941">
    <property type="entry name" value="SUFU-like_domain"/>
</dbReference>
<dbReference type="Pfam" id="PF05076">
    <property type="entry name" value="SUFU"/>
    <property type="match status" value="1"/>
</dbReference>
<dbReference type="Proteomes" id="UP000002215">
    <property type="component" value="Chromosome"/>
</dbReference>
<proteinExistence type="predicted"/>
<sequence>MTNNSTAKTPAALYLEHLDKIFQVEPAFYRESSMIEGLPGITAIVYKDIPEKGYTTAFTYGLSLGTHAEWKSGRPELCVCVASDNDAWGQVAAYIANKLRGDCPFLYGQTINFGTRISEDSDMDAFFVFAPSILEREDYTDIDVGTDYKINIAGLYPMYADETEAYEKLGLKDFWHHADYDNYSVNRKRVTL</sequence>
<organism evidence="2 3">
    <name type="scientific">Chitinophaga pinensis (strain ATCC 43595 / DSM 2588 / LMG 13176 / NBRC 15968 / NCIMB 11800 / UQM 2034)</name>
    <dbReference type="NCBI Taxonomy" id="485918"/>
    <lineage>
        <taxon>Bacteria</taxon>
        <taxon>Pseudomonadati</taxon>
        <taxon>Bacteroidota</taxon>
        <taxon>Chitinophagia</taxon>
        <taxon>Chitinophagales</taxon>
        <taxon>Chitinophagaceae</taxon>
        <taxon>Chitinophaga</taxon>
    </lineage>
</organism>
<evidence type="ECO:0000313" key="2">
    <source>
        <dbReference type="EMBL" id="ACU60727.1"/>
    </source>
</evidence>
<protein>
    <recommendedName>
        <fullName evidence="1">Suppressor of fused-like domain-containing protein</fullName>
    </recommendedName>
</protein>
<feature type="domain" description="Suppressor of fused-like" evidence="1">
    <location>
        <begin position="41"/>
        <end position="178"/>
    </location>
</feature>
<name>A0A979GPQ5_CHIPD</name>
<dbReference type="AlphaFoldDB" id="A0A979GPQ5"/>